<evidence type="ECO:0000256" key="2">
    <source>
        <dbReference type="ARBA" id="ARBA00005705"/>
    </source>
</evidence>
<reference evidence="7" key="1">
    <citation type="submission" date="2020-11" db="EMBL/GenBank/DDBJ databases">
        <title>Chlorella ohadii genome sequencing and assembly.</title>
        <authorList>
            <person name="Murik O."/>
            <person name="Treves H."/>
            <person name="Kedem I."/>
            <person name="Shotland Y."/>
            <person name="Kaplan A."/>
        </authorList>
    </citation>
    <scope>NUCLEOTIDE SEQUENCE</scope>
    <source>
        <strain evidence="7">1</strain>
    </source>
</reference>
<evidence type="ECO:0000256" key="3">
    <source>
        <dbReference type="ARBA" id="ARBA00013110"/>
    </source>
</evidence>
<dbReference type="GO" id="GO:0070004">
    <property type="term" value="F:cysteine-type exopeptidase activity"/>
    <property type="evidence" value="ECO:0007669"/>
    <property type="project" value="InterPro"/>
</dbReference>
<evidence type="ECO:0000256" key="6">
    <source>
        <dbReference type="ARBA" id="ARBA00022997"/>
    </source>
</evidence>
<dbReference type="GO" id="GO:0006508">
    <property type="term" value="P:proteolysis"/>
    <property type="evidence" value="ECO:0007669"/>
    <property type="project" value="UniProtKB-KW"/>
</dbReference>
<evidence type="ECO:0000313" key="7">
    <source>
        <dbReference type="EMBL" id="KAI7835942.1"/>
    </source>
</evidence>
<organism evidence="7 8">
    <name type="scientific">Chlorella ohadii</name>
    <dbReference type="NCBI Taxonomy" id="2649997"/>
    <lineage>
        <taxon>Eukaryota</taxon>
        <taxon>Viridiplantae</taxon>
        <taxon>Chlorophyta</taxon>
        <taxon>core chlorophytes</taxon>
        <taxon>Trebouxiophyceae</taxon>
        <taxon>Chlorellales</taxon>
        <taxon>Chlorellaceae</taxon>
        <taxon>Chlorella clade</taxon>
        <taxon>Chlorella</taxon>
    </lineage>
</organism>
<proteinExistence type="inferred from homology"/>
<evidence type="ECO:0000256" key="1">
    <source>
        <dbReference type="ARBA" id="ARBA00001670"/>
    </source>
</evidence>
<dbReference type="InterPro" id="IPR047804">
    <property type="entry name" value="C69_dipept_A-like"/>
</dbReference>
<dbReference type="EMBL" id="JADXDR010000214">
    <property type="protein sequence ID" value="KAI7835942.1"/>
    <property type="molecule type" value="Genomic_DNA"/>
</dbReference>
<accession>A0AAD5H1J3</accession>
<dbReference type="AlphaFoldDB" id="A0AAD5H1J3"/>
<dbReference type="EC" id="3.4.13.19" evidence="3"/>
<dbReference type="PANTHER" id="PTHR12994:SF17">
    <property type="entry name" value="LD30995P"/>
    <property type="match status" value="1"/>
</dbReference>
<dbReference type="PANTHER" id="PTHR12994">
    <property type="entry name" value="SECERNIN"/>
    <property type="match status" value="1"/>
</dbReference>
<dbReference type="NCBIfam" id="NF033678">
    <property type="entry name" value="C69_fam_dipept"/>
    <property type="match status" value="1"/>
</dbReference>
<gene>
    <name evidence="7" type="ORF">COHA_010175</name>
</gene>
<comment type="caution">
    <text evidence="7">The sequence shown here is derived from an EMBL/GenBank/DDBJ whole genome shotgun (WGS) entry which is preliminary data.</text>
</comment>
<name>A0AAD5H1J3_9CHLO</name>
<dbReference type="Proteomes" id="UP001205105">
    <property type="component" value="Unassembled WGS sequence"/>
</dbReference>
<evidence type="ECO:0000256" key="5">
    <source>
        <dbReference type="ARBA" id="ARBA00022801"/>
    </source>
</evidence>
<sequence length="496" mass="53716">MPQNAIITNNALYHPARDGPAAFKSNVNDFQVVLPGSGLAYTAAAKWYGWNTWPLGYDRATGRNASKEETGINSAGVAISDTETIFNSDGALKADPYLNDTGLVEDSLTSVLLPQARSARHGVQLLAQLIASKGNGEGFGSIFADSSEAWYLETASGHHFLAQRVPDDKYFVSANQGRFQEANLADAANVVASPGLLKFAKDHKLWDPSQGPFNFFRAFHTDTPADHRSSYPRLCALQSFFGGQSNASCWASLPLSPVFLKASRKLSLWDMFAALRHHNEGTPQDPYGARNPRATTRPVAVLRQPVVHVTRMLPKQLPGGGRSQGRAGSSARPDGLSAINYLAFCFARLSPFIPIYRGTPGDALPPNLVSAGPTPDPVSLCWRARRLQAIVFQDWPRLAPAATQAIRAFEQQVENVERPALEARYIAALKRPGGARAAAAELASFTTSVAWRAGDLLAELTAGAARQLGLQGVPPDDVLQRWLNEAEDKYHFKSQG</sequence>
<keyword evidence="5" id="KW-0378">Hydrolase</keyword>
<evidence type="ECO:0000256" key="4">
    <source>
        <dbReference type="ARBA" id="ARBA00022670"/>
    </source>
</evidence>
<dbReference type="Gene3D" id="3.60.60.10">
    <property type="entry name" value="Penicillin V Acylase, Chain A"/>
    <property type="match status" value="1"/>
</dbReference>
<comment type="similarity">
    <text evidence="2">Belongs to the peptidase C69 family. Secernin subfamily.</text>
</comment>
<dbReference type="InterPro" id="IPR005322">
    <property type="entry name" value="Peptidase_C69"/>
</dbReference>
<keyword evidence="8" id="KW-1185">Reference proteome</keyword>
<keyword evidence="4" id="KW-0645">Protease</keyword>
<protein>
    <recommendedName>
        <fullName evidence="3">membrane dipeptidase</fullName>
        <ecNumber evidence="3">3.4.13.19</ecNumber>
    </recommendedName>
</protein>
<dbReference type="Pfam" id="PF03577">
    <property type="entry name" value="Peptidase_C69"/>
    <property type="match status" value="1"/>
</dbReference>
<comment type="catalytic activity">
    <reaction evidence="1">
        <text>an L-aminoacyl-L-amino acid + H2O = 2 an L-alpha-amino acid</text>
        <dbReference type="Rhea" id="RHEA:48940"/>
        <dbReference type="ChEBI" id="CHEBI:15377"/>
        <dbReference type="ChEBI" id="CHEBI:59869"/>
        <dbReference type="ChEBI" id="CHEBI:77460"/>
        <dbReference type="EC" id="3.4.13.19"/>
    </reaction>
</comment>
<keyword evidence="6" id="KW-0224">Dipeptidase</keyword>
<evidence type="ECO:0000313" key="8">
    <source>
        <dbReference type="Proteomes" id="UP001205105"/>
    </source>
</evidence>
<dbReference type="GO" id="GO:0016805">
    <property type="term" value="F:dipeptidase activity"/>
    <property type="evidence" value="ECO:0007669"/>
    <property type="project" value="UniProtKB-KW"/>
</dbReference>